<dbReference type="Gramene" id="AET2Gv20105000.4">
    <property type="protein sequence ID" value="AET2Gv20105000.4"/>
    <property type="gene ID" value="AET2Gv20105000"/>
</dbReference>
<evidence type="ECO:0000313" key="2">
    <source>
        <dbReference type="EnsemblPlants" id="AET2Gv20105000.4"/>
    </source>
</evidence>
<evidence type="ECO:0000256" key="1">
    <source>
        <dbReference type="SAM" id="MobiDB-lite"/>
    </source>
</evidence>
<reference evidence="2" key="5">
    <citation type="journal article" date="2021" name="G3 (Bethesda)">
        <title>Aegilops tauschii genome assembly Aet v5.0 features greater sequence contiguity and improved annotation.</title>
        <authorList>
            <person name="Wang L."/>
            <person name="Zhu T."/>
            <person name="Rodriguez J.C."/>
            <person name="Deal K.R."/>
            <person name="Dubcovsky J."/>
            <person name="McGuire P.E."/>
            <person name="Lux T."/>
            <person name="Spannagl M."/>
            <person name="Mayer K.F.X."/>
            <person name="Baldrich P."/>
            <person name="Meyers B.C."/>
            <person name="Huo N."/>
            <person name="Gu Y.Q."/>
            <person name="Zhou H."/>
            <person name="Devos K.M."/>
            <person name="Bennetzen J.L."/>
            <person name="Unver T."/>
            <person name="Budak H."/>
            <person name="Gulick P.J."/>
            <person name="Galiba G."/>
            <person name="Kalapos B."/>
            <person name="Nelson D.R."/>
            <person name="Li P."/>
            <person name="You F.M."/>
            <person name="Luo M.C."/>
            <person name="Dvorak J."/>
        </authorList>
    </citation>
    <scope>NUCLEOTIDE SEQUENCE [LARGE SCALE GENOMIC DNA]</scope>
    <source>
        <strain evidence="2">cv. AL8/78</strain>
    </source>
</reference>
<accession>A0A453AEM4</accession>
<name>A0A453AEM4_AEGTS</name>
<protein>
    <submittedName>
        <fullName evidence="2">Uncharacterized protein</fullName>
    </submittedName>
</protein>
<reference evidence="3" key="1">
    <citation type="journal article" date="2014" name="Science">
        <title>Ancient hybridizations among the ancestral genomes of bread wheat.</title>
        <authorList>
            <consortium name="International Wheat Genome Sequencing Consortium,"/>
            <person name="Marcussen T."/>
            <person name="Sandve S.R."/>
            <person name="Heier L."/>
            <person name="Spannagl M."/>
            <person name="Pfeifer M."/>
            <person name="Jakobsen K.S."/>
            <person name="Wulff B.B."/>
            <person name="Steuernagel B."/>
            <person name="Mayer K.F."/>
            <person name="Olsen O.A."/>
        </authorList>
    </citation>
    <scope>NUCLEOTIDE SEQUENCE [LARGE SCALE GENOMIC DNA]</scope>
    <source>
        <strain evidence="3">cv. AL8/78</strain>
    </source>
</reference>
<dbReference type="Proteomes" id="UP000015105">
    <property type="component" value="Chromosome 2D"/>
</dbReference>
<dbReference type="AlphaFoldDB" id="A0A453AEM4"/>
<feature type="region of interest" description="Disordered" evidence="1">
    <location>
        <begin position="1"/>
        <end position="28"/>
    </location>
</feature>
<proteinExistence type="predicted"/>
<reference evidence="2" key="4">
    <citation type="submission" date="2019-03" db="UniProtKB">
        <authorList>
            <consortium name="EnsemblPlants"/>
        </authorList>
    </citation>
    <scope>IDENTIFICATION</scope>
</reference>
<organism evidence="2 3">
    <name type="scientific">Aegilops tauschii subsp. strangulata</name>
    <name type="common">Goatgrass</name>
    <dbReference type="NCBI Taxonomy" id="200361"/>
    <lineage>
        <taxon>Eukaryota</taxon>
        <taxon>Viridiplantae</taxon>
        <taxon>Streptophyta</taxon>
        <taxon>Embryophyta</taxon>
        <taxon>Tracheophyta</taxon>
        <taxon>Spermatophyta</taxon>
        <taxon>Magnoliopsida</taxon>
        <taxon>Liliopsida</taxon>
        <taxon>Poales</taxon>
        <taxon>Poaceae</taxon>
        <taxon>BOP clade</taxon>
        <taxon>Pooideae</taxon>
        <taxon>Triticodae</taxon>
        <taxon>Triticeae</taxon>
        <taxon>Triticinae</taxon>
        <taxon>Aegilops</taxon>
    </lineage>
</organism>
<sequence length="78" mass="8629">SFHSPVPNLKNSAREEETPSSKAAELQGFSNEQIDLLLHAQRERMADAACGQHMGIDMDDEGRAMNTTETIEMQNAEP</sequence>
<keyword evidence="3" id="KW-1185">Reference proteome</keyword>
<reference evidence="2" key="3">
    <citation type="journal article" date="2017" name="Nature">
        <title>Genome sequence of the progenitor of the wheat D genome Aegilops tauschii.</title>
        <authorList>
            <person name="Luo M.C."/>
            <person name="Gu Y.Q."/>
            <person name="Puiu D."/>
            <person name="Wang H."/>
            <person name="Twardziok S.O."/>
            <person name="Deal K.R."/>
            <person name="Huo N."/>
            <person name="Zhu T."/>
            <person name="Wang L."/>
            <person name="Wang Y."/>
            <person name="McGuire P.E."/>
            <person name="Liu S."/>
            <person name="Long H."/>
            <person name="Ramasamy R.K."/>
            <person name="Rodriguez J.C."/>
            <person name="Van S.L."/>
            <person name="Yuan L."/>
            <person name="Wang Z."/>
            <person name="Xia Z."/>
            <person name="Xiao L."/>
            <person name="Anderson O.D."/>
            <person name="Ouyang S."/>
            <person name="Liang Y."/>
            <person name="Zimin A.V."/>
            <person name="Pertea G."/>
            <person name="Qi P."/>
            <person name="Bennetzen J.L."/>
            <person name="Dai X."/>
            <person name="Dawson M.W."/>
            <person name="Muller H.G."/>
            <person name="Kugler K."/>
            <person name="Rivarola-Duarte L."/>
            <person name="Spannagl M."/>
            <person name="Mayer K.F.X."/>
            <person name="Lu F.H."/>
            <person name="Bevan M.W."/>
            <person name="Leroy P."/>
            <person name="Li P."/>
            <person name="You F.M."/>
            <person name="Sun Q."/>
            <person name="Liu Z."/>
            <person name="Lyons E."/>
            <person name="Wicker T."/>
            <person name="Salzberg S.L."/>
            <person name="Devos K.M."/>
            <person name="Dvorak J."/>
        </authorList>
    </citation>
    <scope>NUCLEOTIDE SEQUENCE [LARGE SCALE GENOMIC DNA]</scope>
    <source>
        <strain evidence="2">cv. AL8/78</strain>
    </source>
</reference>
<evidence type="ECO:0000313" key="3">
    <source>
        <dbReference type="Proteomes" id="UP000015105"/>
    </source>
</evidence>
<reference evidence="3" key="2">
    <citation type="journal article" date="2017" name="Nat. Plants">
        <title>The Aegilops tauschii genome reveals multiple impacts of transposons.</title>
        <authorList>
            <person name="Zhao G."/>
            <person name="Zou C."/>
            <person name="Li K."/>
            <person name="Wang K."/>
            <person name="Li T."/>
            <person name="Gao L."/>
            <person name="Zhang X."/>
            <person name="Wang H."/>
            <person name="Yang Z."/>
            <person name="Liu X."/>
            <person name="Jiang W."/>
            <person name="Mao L."/>
            <person name="Kong X."/>
            <person name="Jiao Y."/>
            <person name="Jia J."/>
        </authorList>
    </citation>
    <scope>NUCLEOTIDE SEQUENCE [LARGE SCALE GENOMIC DNA]</scope>
    <source>
        <strain evidence="3">cv. AL8/78</strain>
    </source>
</reference>
<dbReference type="EnsemblPlants" id="AET2Gv20105000.4">
    <property type="protein sequence ID" value="AET2Gv20105000.4"/>
    <property type="gene ID" value="AET2Gv20105000"/>
</dbReference>